<dbReference type="EMBL" id="ANIY01005530">
    <property type="protein sequence ID" value="ETP27714.1"/>
    <property type="molecule type" value="Genomic_DNA"/>
</dbReference>
<gene>
    <name evidence="1" type="ORF">F442_23006</name>
</gene>
<dbReference type="AlphaFoldDB" id="W2Y0M3"/>
<evidence type="ECO:0000313" key="1">
    <source>
        <dbReference type="EMBL" id="ETP27714.1"/>
    </source>
</evidence>
<protein>
    <submittedName>
        <fullName evidence="1">Uncharacterized protein</fullName>
    </submittedName>
</protein>
<evidence type="ECO:0000313" key="2">
    <source>
        <dbReference type="Proteomes" id="UP000018948"/>
    </source>
</evidence>
<comment type="caution">
    <text evidence="1">The sequence shown here is derived from an EMBL/GenBank/DDBJ whole genome shotgun (WGS) entry which is preliminary data.</text>
</comment>
<organism evidence="1 2">
    <name type="scientific">Phytophthora nicotianae P10297</name>
    <dbReference type="NCBI Taxonomy" id="1317064"/>
    <lineage>
        <taxon>Eukaryota</taxon>
        <taxon>Sar</taxon>
        <taxon>Stramenopiles</taxon>
        <taxon>Oomycota</taxon>
        <taxon>Peronosporomycetes</taxon>
        <taxon>Peronosporales</taxon>
        <taxon>Peronosporaceae</taxon>
        <taxon>Phytophthora</taxon>
    </lineage>
</organism>
<reference evidence="1 2" key="1">
    <citation type="submission" date="2013-11" db="EMBL/GenBank/DDBJ databases">
        <title>The Genome Sequence of Phytophthora parasitica P10297.</title>
        <authorList>
            <consortium name="The Broad Institute Genomics Platform"/>
            <person name="Russ C."/>
            <person name="Tyler B."/>
            <person name="Panabieres F."/>
            <person name="Shan W."/>
            <person name="Tripathy S."/>
            <person name="Grunwald N."/>
            <person name="Machado M."/>
            <person name="Johnson C.S."/>
            <person name="Walker B."/>
            <person name="Young S.K."/>
            <person name="Zeng Q."/>
            <person name="Gargeya S."/>
            <person name="Fitzgerald M."/>
            <person name="Haas B."/>
            <person name="Abouelleil A."/>
            <person name="Allen A.W."/>
            <person name="Alvarado L."/>
            <person name="Arachchi H.M."/>
            <person name="Berlin A.M."/>
            <person name="Chapman S.B."/>
            <person name="Gainer-Dewar J."/>
            <person name="Goldberg J."/>
            <person name="Griggs A."/>
            <person name="Gujja S."/>
            <person name="Hansen M."/>
            <person name="Howarth C."/>
            <person name="Imamovic A."/>
            <person name="Ireland A."/>
            <person name="Larimer J."/>
            <person name="McCowan C."/>
            <person name="Murphy C."/>
            <person name="Pearson M."/>
            <person name="Poon T.W."/>
            <person name="Priest M."/>
            <person name="Roberts A."/>
            <person name="Saif S."/>
            <person name="Shea T."/>
            <person name="Sisk P."/>
            <person name="Sykes S."/>
            <person name="Wortman J."/>
            <person name="Nusbaum C."/>
            <person name="Birren B."/>
        </authorList>
    </citation>
    <scope>NUCLEOTIDE SEQUENCE [LARGE SCALE GENOMIC DNA]</scope>
    <source>
        <strain evidence="1 2">P10297</strain>
    </source>
</reference>
<accession>W2Y0M3</accession>
<dbReference type="Proteomes" id="UP000018948">
    <property type="component" value="Unassembled WGS sequence"/>
</dbReference>
<proteinExistence type="predicted"/>
<sequence length="124" mass="14601">MATLVRSFYTSARESFRSIVAAWCGFTKCYRLRSYSSYTSAQIQKKQQMLQLQQYVEGGHAGSKNRYRIRTRARCGPQLSRTDTTHGVENCWQHRMEQCSIVASRNDCRCYRLNRHVYEMGQIR</sequence>
<name>W2Y0M3_PHYNI</name>